<reference evidence="1" key="1">
    <citation type="journal article" date="2022" name="Plant J.">
        <title>Strategies of tolerance reflected in two North American maple genomes.</title>
        <authorList>
            <person name="McEvoy S.L."/>
            <person name="Sezen U.U."/>
            <person name="Trouern-Trend A."/>
            <person name="McMahon S.M."/>
            <person name="Schaberg P.G."/>
            <person name="Yang J."/>
            <person name="Wegrzyn J.L."/>
            <person name="Swenson N.G."/>
        </authorList>
    </citation>
    <scope>NUCLEOTIDE SEQUENCE</scope>
    <source>
        <strain evidence="1">91603</strain>
    </source>
</reference>
<evidence type="ECO:0000313" key="2">
    <source>
        <dbReference type="Proteomes" id="UP001064489"/>
    </source>
</evidence>
<proteinExistence type="predicted"/>
<dbReference type="EMBL" id="JAJSOW010000003">
    <property type="protein sequence ID" value="KAI9196971.1"/>
    <property type="molecule type" value="Genomic_DNA"/>
</dbReference>
<accession>A0AAD5JNL0</accession>
<evidence type="ECO:0000313" key="1">
    <source>
        <dbReference type="EMBL" id="KAI9196971.1"/>
    </source>
</evidence>
<protein>
    <submittedName>
        <fullName evidence="1">Uncharacterized protein</fullName>
    </submittedName>
</protein>
<name>A0AAD5JNL0_ACENE</name>
<dbReference type="AlphaFoldDB" id="A0AAD5JNL0"/>
<reference evidence="1" key="2">
    <citation type="submission" date="2023-02" db="EMBL/GenBank/DDBJ databases">
        <authorList>
            <person name="Swenson N.G."/>
            <person name="Wegrzyn J.L."/>
            <person name="Mcevoy S.L."/>
        </authorList>
    </citation>
    <scope>NUCLEOTIDE SEQUENCE</scope>
    <source>
        <strain evidence="1">91603</strain>
        <tissue evidence="1">Leaf</tissue>
    </source>
</reference>
<sequence length="110" mass="13025">MDQARLPKRNFLQSRRISNLRWPRVNERRSKDVVPSGGQPNPNFKRKILMERGINMKEIADTFVMEEHGRLEWHTFVTMRNQCNEQMAYLLNLAKAENIQAFVSKHPFGQ</sequence>
<gene>
    <name evidence="1" type="ORF">LWI28_028666</name>
</gene>
<organism evidence="1 2">
    <name type="scientific">Acer negundo</name>
    <name type="common">Box elder</name>
    <dbReference type="NCBI Taxonomy" id="4023"/>
    <lineage>
        <taxon>Eukaryota</taxon>
        <taxon>Viridiplantae</taxon>
        <taxon>Streptophyta</taxon>
        <taxon>Embryophyta</taxon>
        <taxon>Tracheophyta</taxon>
        <taxon>Spermatophyta</taxon>
        <taxon>Magnoliopsida</taxon>
        <taxon>eudicotyledons</taxon>
        <taxon>Gunneridae</taxon>
        <taxon>Pentapetalae</taxon>
        <taxon>rosids</taxon>
        <taxon>malvids</taxon>
        <taxon>Sapindales</taxon>
        <taxon>Sapindaceae</taxon>
        <taxon>Hippocastanoideae</taxon>
        <taxon>Acereae</taxon>
        <taxon>Acer</taxon>
    </lineage>
</organism>
<keyword evidence="2" id="KW-1185">Reference proteome</keyword>
<comment type="caution">
    <text evidence="1">The sequence shown here is derived from an EMBL/GenBank/DDBJ whole genome shotgun (WGS) entry which is preliminary data.</text>
</comment>
<dbReference type="Proteomes" id="UP001064489">
    <property type="component" value="Chromosome 1"/>
</dbReference>